<dbReference type="PANTHER" id="PTHR35021">
    <property type="match status" value="1"/>
</dbReference>
<gene>
    <name evidence="2" type="ORF">COLO4_30081</name>
</gene>
<protein>
    <submittedName>
        <fullName evidence="2">DNA primase large subunit</fullName>
    </submittedName>
</protein>
<reference evidence="3" key="1">
    <citation type="submission" date="2013-09" db="EMBL/GenBank/DDBJ databases">
        <title>Corchorus olitorius genome sequencing.</title>
        <authorList>
            <person name="Alam M."/>
            <person name="Haque M.S."/>
            <person name="Islam M.S."/>
            <person name="Emdad E.M."/>
            <person name="Islam M.M."/>
            <person name="Ahmed B."/>
            <person name="Halim A."/>
            <person name="Hossen Q.M.M."/>
            <person name="Hossain M.Z."/>
            <person name="Ahmed R."/>
            <person name="Khan M.M."/>
            <person name="Islam R."/>
            <person name="Rashid M.M."/>
            <person name="Khan S.A."/>
            <person name="Rahman M.S."/>
            <person name="Alam M."/>
            <person name="Yahiya A.S."/>
            <person name="Khan M.S."/>
            <person name="Azam M.S."/>
            <person name="Haque T."/>
            <person name="Lashkar M.Z.H."/>
            <person name="Akhand A.I."/>
            <person name="Morshed G."/>
            <person name="Roy S."/>
            <person name="Uddin K.S."/>
            <person name="Rabeya T."/>
            <person name="Hossain A.S."/>
            <person name="Chowdhury A."/>
            <person name="Snigdha A.R."/>
            <person name="Mortoza M.S."/>
            <person name="Matin S.A."/>
            <person name="Hoque S.M.E."/>
            <person name="Islam M.K."/>
            <person name="Roy D.K."/>
            <person name="Haider R."/>
            <person name="Moosa M.M."/>
            <person name="Elias S.M."/>
            <person name="Hasan A.M."/>
            <person name="Jahan S."/>
            <person name="Shafiuddin M."/>
            <person name="Mahmood N."/>
            <person name="Shommy N.S."/>
        </authorList>
    </citation>
    <scope>NUCLEOTIDE SEQUENCE [LARGE SCALE GENOMIC DNA]</scope>
    <source>
        <strain evidence="3">cv. O-4</strain>
    </source>
</reference>
<evidence type="ECO:0000313" key="3">
    <source>
        <dbReference type="Proteomes" id="UP000187203"/>
    </source>
</evidence>
<organism evidence="2 3">
    <name type="scientific">Corchorus olitorius</name>
    <dbReference type="NCBI Taxonomy" id="93759"/>
    <lineage>
        <taxon>Eukaryota</taxon>
        <taxon>Viridiplantae</taxon>
        <taxon>Streptophyta</taxon>
        <taxon>Embryophyta</taxon>
        <taxon>Tracheophyta</taxon>
        <taxon>Spermatophyta</taxon>
        <taxon>Magnoliopsida</taxon>
        <taxon>eudicotyledons</taxon>
        <taxon>Gunneridae</taxon>
        <taxon>Pentapetalae</taxon>
        <taxon>rosids</taxon>
        <taxon>malvids</taxon>
        <taxon>Malvales</taxon>
        <taxon>Malvaceae</taxon>
        <taxon>Grewioideae</taxon>
        <taxon>Apeibeae</taxon>
        <taxon>Corchorus</taxon>
    </lineage>
</organism>
<evidence type="ECO:0000256" key="1">
    <source>
        <dbReference type="SAM" id="MobiDB-lite"/>
    </source>
</evidence>
<name>A0A1R3HBA1_9ROSI</name>
<keyword evidence="3" id="KW-1185">Reference proteome</keyword>
<dbReference type="AlphaFoldDB" id="A0A1R3HBA1"/>
<dbReference type="PANTHER" id="PTHR35021:SF7">
    <property type="entry name" value="PROTEIN FB17, PUTATIVE-RELATED"/>
    <property type="match status" value="1"/>
</dbReference>
<dbReference type="EMBL" id="AWUE01020588">
    <property type="protein sequence ID" value="OMO67600.1"/>
    <property type="molecule type" value="Genomic_DNA"/>
</dbReference>
<sequence length="297" mass="34167">MHCQIAESEASNQQQPRGCRVKRRKFKKRNEARYQQKRKWRTIFLQKEFEELAAENTYLKEAIECLLANYLQVPARDPQKEENNVSLSATQLYDPNLDGLELGDLLLDEEIPICEAIQENTTMGEFLMKIDDDVASNVEFPDFTFSLEGKQKRVGRYNFPLALVPTVERIINVYGDISTGCLINSNAAGQIYVFLCATIKEMEEVELDQVTEENMLKWRDAIKDALRINFKVEFAIDHLKKIARAYFGRKGSQTLHDIDEKLDALYKERAETYEVFKDCLADAKAFHGKCVGTGLFP</sequence>
<comment type="caution">
    <text evidence="2">The sequence shown here is derived from an EMBL/GenBank/DDBJ whole genome shotgun (WGS) entry which is preliminary data.</text>
</comment>
<dbReference type="OrthoDB" id="997337at2759"/>
<accession>A0A1R3HBA1</accession>
<proteinExistence type="predicted"/>
<evidence type="ECO:0000313" key="2">
    <source>
        <dbReference type="EMBL" id="OMO67600.1"/>
    </source>
</evidence>
<feature type="region of interest" description="Disordered" evidence="1">
    <location>
        <begin position="1"/>
        <end position="21"/>
    </location>
</feature>
<dbReference type="Proteomes" id="UP000187203">
    <property type="component" value="Unassembled WGS sequence"/>
</dbReference>